<keyword evidence="3" id="KW-1185">Reference proteome</keyword>
<proteinExistence type="predicted"/>
<feature type="region of interest" description="Disordered" evidence="1">
    <location>
        <begin position="174"/>
        <end position="227"/>
    </location>
</feature>
<comment type="caution">
    <text evidence="2">The sequence shown here is derived from an EMBL/GenBank/DDBJ whole genome shotgun (WGS) entry which is preliminary data.</text>
</comment>
<feature type="compositionally biased region" description="Basic and acidic residues" evidence="1">
    <location>
        <begin position="182"/>
        <end position="200"/>
    </location>
</feature>
<feature type="compositionally biased region" description="Basic and acidic residues" evidence="1">
    <location>
        <begin position="209"/>
        <end position="219"/>
    </location>
</feature>
<evidence type="ECO:0000256" key="1">
    <source>
        <dbReference type="SAM" id="MobiDB-lite"/>
    </source>
</evidence>
<feature type="region of interest" description="Disordered" evidence="1">
    <location>
        <begin position="1"/>
        <end position="73"/>
    </location>
</feature>
<organism evidence="2 3">
    <name type="scientific">Paecilomyces lecythidis</name>
    <dbReference type="NCBI Taxonomy" id="3004212"/>
    <lineage>
        <taxon>Eukaryota</taxon>
        <taxon>Fungi</taxon>
        <taxon>Dikarya</taxon>
        <taxon>Ascomycota</taxon>
        <taxon>Pezizomycotina</taxon>
        <taxon>Eurotiomycetes</taxon>
        <taxon>Eurotiomycetidae</taxon>
        <taxon>Eurotiales</taxon>
        <taxon>Thermoascaceae</taxon>
        <taxon>Paecilomyces</taxon>
    </lineage>
</organism>
<evidence type="ECO:0000313" key="3">
    <source>
        <dbReference type="Proteomes" id="UP001583193"/>
    </source>
</evidence>
<accession>A0ABR3X4G6</accession>
<protein>
    <submittedName>
        <fullName evidence="2">Uncharacterized protein</fullName>
    </submittedName>
</protein>
<reference evidence="2 3" key="1">
    <citation type="journal article" date="2024" name="IMA Fungus">
        <title>IMA Genome - F19 : A genome assembly and annotation guide to empower mycologists, including annotated draft genome sequences of Ceratocystis pirilliformis, Diaporthe australafricana, Fusarium ophioides, Paecilomyces lecythidis, and Sporothrix stenoceras.</title>
        <authorList>
            <person name="Aylward J."/>
            <person name="Wilson A.M."/>
            <person name="Visagie C.M."/>
            <person name="Spraker J."/>
            <person name="Barnes I."/>
            <person name="Buitendag C."/>
            <person name="Ceriani C."/>
            <person name="Del Mar Angel L."/>
            <person name="du Plessis D."/>
            <person name="Fuchs T."/>
            <person name="Gasser K."/>
            <person name="Kramer D."/>
            <person name="Li W."/>
            <person name="Munsamy K."/>
            <person name="Piso A."/>
            <person name="Price J.L."/>
            <person name="Sonnekus B."/>
            <person name="Thomas C."/>
            <person name="van der Nest A."/>
            <person name="van Dijk A."/>
            <person name="van Heerden A."/>
            <person name="van Vuuren N."/>
            <person name="Yilmaz N."/>
            <person name="Duong T.A."/>
            <person name="van der Merwe N.A."/>
            <person name="Wingfield M.J."/>
            <person name="Wingfield B.D."/>
        </authorList>
    </citation>
    <scope>NUCLEOTIDE SEQUENCE [LARGE SCALE GENOMIC DNA]</scope>
    <source>
        <strain evidence="2 3">CMW 18167</strain>
    </source>
</reference>
<evidence type="ECO:0000313" key="2">
    <source>
        <dbReference type="EMBL" id="KAL1870583.1"/>
    </source>
</evidence>
<dbReference type="Proteomes" id="UP001583193">
    <property type="component" value="Unassembled WGS sequence"/>
</dbReference>
<dbReference type="EMBL" id="JAVDPF010000030">
    <property type="protein sequence ID" value="KAL1870583.1"/>
    <property type="molecule type" value="Genomic_DNA"/>
</dbReference>
<name>A0ABR3X4G6_9EURO</name>
<feature type="compositionally biased region" description="Low complexity" evidence="1">
    <location>
        <begin position="28"/>
        <end position="38"/>
    </location>
</feature>
<sequence>MSGSSTPGAKPEKTMSSRLLTMKFMQRAAHTAANNAAASPSEDSRSTPKRARLSTDAAESSPATPSSDLDAISAAIKAEEQKRAEAIARQAAEAGETEWVLDFPGAESPVSAYPQPDIVSADSWDAADQVSGGRRCYGNFKRKKKSAYDAVDTDSDEDFVVTDPSDPAQIEAWMRKAKAKAAKKENAQKKADPDRVRLRDLTSISGSRETPRIRPDSDKKKKKRKSR</sequence>
<feature type="compositionally biased region" description="Polar residues" evidence="1">
    <location>
        <begin position="57"/>
        <end position="67"/>
    </location>
</feature>
<gene>
    <name evidence="2" type="ORF">Plec18167_007347</name>
</gene>